<evidence type="ECO:0008006" key="7">
    <source>
        <dbReference type="Google" id="ProtNLM"/>
    </source>
</evidence>
<protein>
    <recommendedName>
        <fullName evidence="7">Methyltransferase domain-containing protein</fullName>
    </recommendedName>
</protein>
<evidence type="ECO:0000256" key="4">
    <source>
        <dbReference type="ARBA" id="ARBA00038314"/>
    </source>
</evidence>
<organism evidence="5 6">
    <name type="scientific">Dentipellis fragilis</name>
    <dbReference type="NCBI Taxonomy" id="205917"/>
    <lineage>
        <taxon>Eukaryota</taxon>
        <taxon>Fungi</taxon>
        <taxon>Dikarya</taxon>
        <taxon>Basidiomycota</taxon>
        <taxon>Agaricomycotina</taxon>
        <taxon>Agaricomycetes</taxon>
        <taxon>Russulales</taxon>
        <taxon>Hericiaceae</taxon>
        <taxon>Dentipellis</taxon>
    </lineage>
</organism>
<comment type="pathway">
    <text evidence="1">Secondary metabolite biosynthesis.</text>
</comment>
<dbReference type="GO" id="GO:0016740">
    <property type="term" value="F:transferase activity"/>
    <property type="evidence" value="ECO:0007669"/>
    <property type="project" value="UniProtKB-KW"/>
</dbReference>
<dbReference type="InterPro" id="IPR051654">
    <property type="entry name" value="Meroterpenoid_MTases"/>
</dbReference>
<sequence>MDGKAPLPLEEKLYYLTPDEKEFFVKTTGISDDEELKKHILAVQKKAYTSFPYPCIRLFTYLRLTVTELEGYRKLLKLADDRAGAIFVDIGCGLTNVTRKAVFDGFPVQNVVASDLNAQFWEFGHELFRTTPETFPVPFIPGDIFSAKHLTQVPPFTHPPTEPRPDLTTLISLNSLRGHASAIHAAAFFHLFSEEKQVELACKFAGLLSPEPGSIMFGDQIGLPEQGWFEDRISGSGWKLFSHSPESWKALWDGMVFPKGTVEVHAVLSEVPVREKVRLDGFKEKMLPILQWCVTRL</sequence>
<dbReference type="AlphaFoldDB" id="A0A4Y9YKB4"/>
<proteinExistence type="inferred from homology"/>
<evidence type="ECO:0000256" key="1">
    <source>
        <dbReference type="ARBA" id="ARBA00005179"/>
    </source>
</evidence>
<gene>
    <name evidence="5" type="ORF">EVG20_g7083</name>
</gene>
<keyword evidence="2" id="KW-0808">Transferase</keyword>
<name>A0A4Y9YKB4_9AGAM</name>
<evidence type="ECO:0000313" key="6">
    <source>
        <dbReference type="Proteomes" id="UP000298327"/>
    </source>
</evidence>
<evidence type="ECO:0000256" key="3">
    <source>
        <dbReference type="ARBA" id="ARBA00022691"/>
    </source>
</evidence>
<dbReference type="OrthoDB" id="2094832at2759"/>
<dbReference type="InterPro" id="IPR029063">
    <property type="entry name" value="SAM-dependent_MTases_sf"/>
</dbReference>
<dbReference type="Proteomes" id="UP000298327">
    <property type="component" value="Unassembled WGS sequence"/>
</dbReference>
<dbReference type="PANTHER" id="PTHR35897:SF1">
    <property type="entry name" value="METHYLTRANSFERASE AUSD"/>
    <property type="match status" value="1"/>
</dbReference>
<dbReference type="EMBL" id="SEOQ01000513">
    <property type="protein sequence ID" value="TFY61379.1"/>
    <property type="molecule type" value="Genomic_DNA"/>
</dbReference>
<evidence type="ECO:0000313" key="5">
    <source>
        <dbReference type="EMBL" id="TFY61379.1"/>
    </source>
</evidence>
<dbReference type="PANTHER" id="PTHR35897">
    <property type="entry name" value="METHYLTRANSFERASE AUSD"/>
    <property type="match status" value="1"/>
</dbReference>
<keyword evidence="3" id="KW-0949">S-adenosyl-L-methionine</keyword>
<comment type="similarity">
    <text evidence="4">Belongs to the class I-like SAM-binding methyltransferase superfamily.</text>
</comment>
<dbReference type="SUPFAM" id="SSF53335">
    <property type="entry name" value="S-adenosyl-L-methionine-dependent methyltransferases"/>
    <property type="match status" value="1"/>
</dbReference>
<comment type="caution">
    <text evidence="5">The sequence shown here is derived from an EMBL/GenBank/DDBJ whole genome shotgun (WGS) entry which is preliminary data.</text>
</comment>
<dbReference type="STRING" id="205917.A0A4Y9YKB4"/>
<dbReference type="Gene3D" id="3.40.50.150">
    <property type="entry name" value="Vaccinia Virus protein VP39"/>
    <property type="match status" value="1"/>
</dbReference>
<accession>A0A4Y9YKB4</accession>
<keyword evidence="6" id="KW-1185">Reference proteome</keyword>
<reference evidence="5 6" key="1">
    <citation type="submission" date="2019-02" db="EMBL/GenBank/DDBJ databases">
        <title>Genome sequencing of the rare red list fungi Dentipellis fragilis.</title>
        <authorList>
            <person name="Buettner E."/>
            <person name="Kellner H."/>
        </authorList>
    </citation>
    <scope>NUCLEOTIDE SEQUENCE [LARGE SCALE GENOMIC DNA]</scope>
    <source>
        <strain evidence="5 6">DSM 105465</strain>
    </source>
</reference>
<evidence type="ECO:0000256" key="2">
    <source>
        <dbReference type="ARBA" id="ARBA00022679"/>
    </source>
</evidence>